<comment type="function">
    <text evidence="6">Involved in mitochondrial fission. Acts as an adapter protein required to form mitochondrial fission complexes. Formation of these complexes is required to promote constriction and fission of the mitochondrial compartment at a late step in mitochondrial division.</text>
</comment>
<evidence type="ECO:0000313" key="10">
    <source>
        <dbReference type="Proteomes" id="UP001610335"/>
    </source>
</evidence>
<dbReference type="Proteomes" id="UP001610335">
    <property type="component" value="Unassembled WGS sequence"/>
</dbReference>
<accession>A0ABR4I1S5</accession>
<evidence type="ECO:0000256" key="6">
    <source>
        <dbReference type="ARBA" id="ARBA00043913"/>
    </source>
</evidence>
<dbReference type="InterPro" id="IPR019775">
    <property type="entry name" value="WD40_repeat_CS"/>
</dbReference>
<evidence type="ECO:0000256" key="4">
    <source>
        <dbReference type="ARBA" id="ARBA00038415"/>
    </source>
</evidence>
<dbReference type="SMART" id="SM00320">
    <property type="entry name" value="WD40"/>
    <property type="match status" value="2"/>
</dbReference>
<keyword evidence="2 7" id="KW-0853">WD repeat</keyword>
<evidence type="ECO:0000313" key="9">
    <source>
        <dbReference type="EMBL" id="KAL2821708.1"/>
    </source>
</evidence>
<evidence type="ECO:0000256" key="8">
    <source>
        <dbReference type="SAM" id="MobiDB-lite"/>
    </source>
</evidence>
<comment type="similarity">
    <text evidence="4">Belongs to the WD repeat MDV1/CAF4 family.</text>
</comment>
<dbReference type="SUPFAM" id="SSF50978">
    <property type="entry name" value="WD40 repeat-like"/>
    <property type="match status" value="1"/>
</dbReference>
<keyword evidence="3" id="KW-0677">Repeat</keyword>
<reference evidence="9 10" key="1">
    <citation type="submission" date="2024-07" db="EMBL/GenBank/DDBJ databases">
        <title>Section-level genome sequencing and comparative genomics of Aspergillus sections Usti and Cavernicolus.</title>
        <authorList>
            <consortium name="Lawrence Berkeley National Laboratory"/>
            <person name="Nybo J.L."/>
            <person name="Vesth T.C."/>
            <person name="Theobald S."/>
            <person name="Frisvad J.C."/>
            <person name="Larsen T.O."/>
            <person name="Kjaerboelling I."/>
            <person name="Rothschild-Mancinelli K."/>
            <person name="Lyhne E.K."/>
            <person name="Kogle M.E."/>
            <person name="Barry K."/>
            <person name="Clum A."/>
            <person name="Na H."/>
            <person name="Ledsgaard L."/>
            <person name="Lin J."/>
            <person name="Lipzen A."/>
            <person name="Kuo A."/>
            <person name="Riley R."/>
            <person name="Mondo S."/>
            <person name="LaButti K."/>
            <person name="Haridas S."/>
            <person name="Pangalinan J."/>
            <person name="Salamov A.A."/>
            <person name="Simmons B.A."/>
            <person name="Magnuson J.K."/>
            <person name="Chen J."/>
            <person name="Drula E."/>
            <person name="Henrissat B."/>
            <person name="Wiebenga A."/>
            <person name="Lubbers R.J."/>
            <person name="Gomes A.C."/>
            <person name="Makela M.R."/>
            <person name="Stajich J."/>
            <person name="Grigoriev I.V."/>
            <person name="Mortensen U.H."/>
            <person name="De vries R.P."/>
            <person name="Baker S.E."/>
            <person name="Andersen M.R."/>
        </authorList>
    </citation>
    <scope>NUCLEOTIDE SEQUENCE [LARGE SCALE GENOMIC DNA]</scope>
    <source>
        <strain evidence="9 10">CBS 600.67</strain>
    </source>
</reference>
<name>A0ABR4I1S5_9EURO</name>
<gene>
    <name evidence="9" type="ORF">BDW59DRAFT_149900</name>
</gene>
<evidence type="ECO:0000256" key="7">
    <source>
        <dbReference type="PROSITE-ProRule" id="PRU00221"/>
    </source>
</evidence>
<dbReference type="Gene3D" id="2.130.10.10">
    <property type="entry name" value="YVTN repeat-like/Quinoprotein amine dehydrogenase"/>
    <property type="match status" value="1"/>
</dbReference>
<sequence>MVQHSLYLPRSPNPQPTPRWNKQHSWTIRLVSYCTTRQSLASGSSDGTIILWNTETGKELWTLMGHSQRVYLVAFSSDGQTITPGSRDTTIKLRESWRVAGRDDSATTSLEVGLHGVSITMA</sequence>
<evidence type="ECO:0000256" key="5">
    <source>
        <dbReference type="ARBA" id="ARBA00039789"/>
    </source>
</evidence>
<comment type="caution">
    <text evidence="9">The sequence shown here is derived from an EMBL/GenBank/DDBJ whole genome shotgun (WGS) entry which is preliminary data.</text>
</comment>
<dbReference type="PANTHER" id="PTHR22847:SF637">
    <property type="entry name" value="WD REPEAT DOMAIN 5B"/>
    <property type="match status" value="1"/>
</dbReference>
<dbReference type="InterPro" id="IPR015943">
    <property type="entry name" value="WD40/YVTN_repeat-like_dom_sf"/>
</dbReference>
<dbReference type="PROSITE" id="PS50082">
    <property type="entry name" value="WD_REPEATS_2"/>
    <property type="match status" value="2"/>
</dbReference>
<dbReference type="EMBL" id="JBFXLS010000062">
    <property type="protein sequence ID" value="KAL2821708.1"/>
    <property type="molecule type" value="Genomic_DNA"/>
</dbReference>
<dbReference type="PANTHER" id="PTHR22847">
    <property type="entry name" value="WD40 REPEAT PROTEIN"/>
    <property type="match status" value="1"/>
</dbReference>
<evidence type="ECO:0000256" key="1">
    <source>
        <dbReference type="ARBA" id="ARBA00004570"/>
    </source>
</evidence>
<evidence type="ECO:0000256" key="2">
    <source>
        <dbReference type="ARBA" id="ARBA00022574"/>
    </source>
</evidence>
<dbReference type="PROSITE" id="PS50294">
    <property type="entry name" value="WD_REPEATS_REGION"/>
    <property type="match status" value="1"/>
</dbReference>
<proteinExistence type="inferred from homology"/>
<dbReference type="Pfam" id="PF00400">
    <property type="entry name" value="WD40"/>
    <property type="match status" value="2"/>
</dbReference>
<comment type="subcellular location">
    <subcellularLocation>
        <location evidence="1">Mitochondrion outer membrane</location>
        <topology evidence="1">Peripheral membrane protein</topology>
        <orientation evidence="1">Cytoplasmic side</orientation>
    </subcellularLocation>
</comment>
<feature type="repeat" description="WD" evidence="7">
    <location>
        <begin position="63"/>
        <end position="93"/>
    </location>
</feature>
<feature type="region of interest" description="Disordered" evidence="8">
    <location>
        <begin position="1"/>
        <end position="20"/>
    </location>
</feature>
<evidence type="ECO:0000256" key="3">
    <source>
        <dbReference type="ARBA" id="ARBA00022737"/>
    </source>
</evidence>
<feature type="repeat" description="WD" evidence="7">
    <location>
        <begin position="21"/>
        <end position="62"/>
    </location>
</feature>
<keyword evidence="10" id="KW-1185">Reference proteome</keyword>
<dbReference type="PROSITE" id="PS00678">
    <property type="entry name" value="WD_REPEATS_1"/>
    <property type="match status" value="1"/>
</dbReference>
<dbReference type="InterPro" id="IPR036322">
    <property type="entry name" value="WD40_repeat_dom_sf"/>
</dbReference>
<protein>
    <recommendedName>
        <fullName evidence="5">Mitochondrial division protein 1</fullName>
    </recommendedName>
</protein>
<organism evidence="9 10">
    <name type="scientific">Aspergillus cavernicola</name>
    <dbReference type="NCBI Taxonomy" id="176166"/>
    <lineage>
        <taxon>Eukaryota</taxon>
        <taxon>Fungi</taxon>
        <taxon>Dikarya</taxon>
        <taxon>Ascomycota</taxon>
        <taxon>Pezizomycotina</taxon>
        <taxon>Eurotiomycetes</taxon>
        <taxon>Eurotiomycetidae</taxon>
        <taxon>Eurotiales</taxon>
        <taxon>Aspergillaceae</taxon>
        <taxon>Aspergillus</taxon>
        <taxon>Aspergillus subgen. Nidulantes</taxon>
    </lineage>
</organism>
<dbReference type="InterPro" id="IPR001680">
    <property type="entry name" value="WD40_rpt"/>
</dbReference>